<organism evidence="2 3">
    <name type="scientific">Austropuccinia psidii MF-1</name>
    <dbReference type="NCBI Taxonomy" id="1389203"/>
    <lineage>
        <taxon>Eukaryota</taxon>
        <taxon>Fungi</taxon>
        <taxon>Dikarya</taxon>
        <taxon>Basidiomycota</taxon>
        <taxon>Pucciniomycotina</taxon>
        <taxon>Pucciniomycetes</taxon>
        <taxon>Pucciniales</taxon>
        <taxon>Sphaerophragmiaceae</taxon>
        <taxon>Austropuccinia</taxon>
    </lineage>
</organism>
<keyword evidence="3" id="KW-1185">Reference proteome</keyword>
<evidence type="ECO:0000313" key="2">
    <source>
        <dbReference type="EMBL" id="MBW0492310.1"/>
    </source>
</evidence>
<evidence type="ECO:0000313" key="3">
    <source>
        <dbReference type="Proteomes" id="UP000765509"/>
    </source>
</evidence>
<gene>
    <name evidence="2" type="ORF">O181_032025</name>
</gene>
<dbReference type="EMBL" id="AVOT02011517">
    <property type="protein sequence ID" value="MBW0492310.1"/>
    <property type="molecule type" value="Genomic_DNA"/>
</dbReference>
<proteinExistence type="predicted"/>
<feature type="compositionally biased region" description="Polar residues" evidence="1">
    <location>
        <begin position="167"/>
        <end position="178"/>
    </location>
</feature>
<feature type="region of interest" description="Disordered" evidence="1">
    <location>
        <begin position="163"/>
        <end position="200"/>
    </location>
</feature>
<dbReference type="AlphaFoldDB" id="A0A9Q3H7U2"/>
<protein>
    <submittedName>
        <fullName evidence="2">Uncharacterized protein</fullName>
    </submittedName>
</protein>
<feature type="region of interest" description="Disordered" evidence="1">
    <location>
        <begin position="45"/>
        <end position="64"/>
    </location>
</feature>
<dbReference type="Proteomes" id="UP000765509">
    <property type="component" value="Unassembled WGS sequence"/>
</dbReference>
<accession>A0A9Q3H7U2</accession>
<name>A0A9Q3H7U2_9BASI</name>
<reference evidence="2" key="1">
    <citation type="submission" date="2021-03" db="EMBL/GenBank/DDBJ databases">
        <title>Draft genome sequence of rust myrtle Austropuccinia psidii MF-1, a brazilian biotype.</title>
        <authorList>
            <person name="Quecine M.C."/>
            <person name="Pachon D.M.R."/>
            <person name="Bonatelli M.L."/>
            <person name="Correr F.H."/>
            <person name="Franceschini L.M."/>
            <person name="Leite T.F."/>
            <person name="Margarido G.R.A."/>
            <person name="Almeida C.A."/>
            <person name="Ferrarezi J.A."/>
            <person name="Labate C.A."/>
        </authorList>
    </citation>
    <scope>NUCLEOTIDE SEQUENCE</scope>
    <source>
        <strain evidence="2">MF-1</strain>
    </source>
</reference>
<evidence type="ECO:0000256" key="1">
    <source>
        <dbReference type="SAM" id="MobiDB-lite"/>
    </source>
</evidence>
<comment type="caution">
    <text evidence="2">The sequence shown here is derived from an EMBL/GenBank/DDBJ whole genome shotgun (WGS) entry which is preliminary data.</text>
</comment>
<sequence>MLVMLANKHTKNSCFLSHPSDHASRGVPAQDALPRTALWPTMMKPFPSRNGCPDPKQANGNDSGQLALSPQVLICPPPLLGHHPMVTSLLDQSKVIIRPMKDGDGERTFALGPIITMSCHPWDSNAKNKTHQIPPDKTHPFYIFLASKACQNPLQAQVVPNDRRNHSMVSSQKSSQTKEPPIPGLSPSTKPPEDVPTCEPEPGVALTQSMEEPFGKQLLQFFNSSHLFLTFSSTISSSSRHSPLGNYHQRHARWIPPSPSTPSLDLPPIAAKNPPSSSPLVPSSFHSYNDPLQEFTDLRPTLMIPQAINQILLEHYRLLHMIPLVDTTHINEMDSQFREEKLPPWPGNGGLPKGGHHRDSLQILRRKKLKKYHPFRFSSFAILSSK</sequence>